<reference evidence="1" key="1">
    <citation type="journal article" date="2014" name="PLoS ONE">
        <title>Genome Information of Methylobacterium oryzae, a Plant-Probiotic Methylotroph in the Phyllosphere.</title>
        <authorList>
            <person name="Kwak M.J."/>
            <person name="Jeong H."/>
            <person name="Madhaiyan M."/>
            <person name="Lee Y."/>
            <person name="Sa T.M."/>
            <person name="Oh T.K."/>
            <person name="Kim J.F."/>
        </authorList>
    </citation>
    <scope>NUCLEOTIDE SEQUENCE</scope>
    <source>
        <strain evidence="1">CBMB20</strain>
        <plasmid evidence="1">pMOC1</plasmid>
    </source>
</reference>
<geneLocation type="plasmid" evidence="1">
    <name>pMOC1</name>
</geneLocation>
<organism evidence="1">
    <name type="scientific">Methylobacterium oryzae CBMB20</name>
    <dbReference type="NCBI Taxonomy" id="693986"/>
    <lineage>
        <taxon>Bacteria</taxon>
        <taxon>Pseudomonadati</taxon>
        <taxon>Pseudomonadota</taxon>
        <taxon>Alphaproteobacteria</taxon>
        <taxon>Hyphomicrobiales</taxon>
        <taxon>Methylobacteriaceae</taxon>
        <taxon>Methylobacterium</taxon>
    </lineage>
</organism>
<accession>A0A088B2A1</accession>
<protein>
    <submittedName>
        <fullName evidence="1">Transposase of ISMdi2, ISL3 family</fullName>
    </submittedName>
</protein>
<proteinExistence type="predicted"/>
<keyword evidence="1" id="KW-0614">Plasmid</keyword>
<evidence type="ECO:0000313" key="1">
    <source>
        <dbReference type="EMBL" id="AGO88295.1"/>
    </source>
</evidence>
<dbReference type="AlphaFoldDB" id="A0A088B2A1"/>
<dbReference type="EMBL" id="JX627580">
    <property type="protein sequence ID" value="AGO88295.1"/>
    <property type="molecule type" value="Genomic_DNA"/>
</dbReference>
<name>A0A088B2A1_9HYPH</name>
<sequence length="77" mass="8439">MFLVTNRGSTMLVSDLSLPTVLDGLRVDALVLDAAGLVGIARTTVTRASSQVCGMLSERMHSAYWYPIQDLPWRTGR</sequence>
<gene>
    <name evidence="1" type="ORF">MOC_1p0057</name>
</gene>